<keyword evidence="3" id="KW-1185">Reference proteome</keyword>
<dbReference type="EMBL" id="JAUIZM010000008">
    <property type="protein sequence ID" value="KAK1370156.1"/>
    <property type="molecule type" value="Genomic_DNA"/>
</dbReference>
<protein>
    <submittedName>
        <fullName evidence="2">Nucleolar protein 56-like</fullName>
    </submittedName>
</protein>
<accession>A0AAD8ME16</accession>
<dbReference type="InterPro" id="IPR013885">
    <property type="entry name" value="DUF1764_euk"/>
</dbReference>
<dbReference type="PANTHER" id="PTHR34066">
    <property type="entry name" value="GROWTH FACTOR 2"/>
    <property type="match status" value="1"/>
</dbReference>
<dbReference type="AlphaFoldDB" id="A0AAD8ME16"/>
<dbReference type="PANTHER" id="PTHR34066:SF1">
    <property type="entry name" value="DUF1764 FAMILY PROTEIN"/>
    <property type="match status" value="1"/>
</dbReference>
<evidence type="ECO:0000313" key="3">
    <source>
        <dbReference type="Proteomes" id="UP001237642"/>
    </source>
</evidence>
<reference evidence="2" key="2">
    <citation type="submission" date="2023-05" db="EMBL/GenBank/DDBJ databases">
        <authorList>
            <person name="Schelkunov M.I."/>
        </authorList>
    </citation>
    <scope>NUCLEOTIDE SEQUENCE</scope>
    <source>
        <strain evidence="2">Hsosn_3</strain>
        <tissue evidence="2">Leaf</tissue>
    </source>
</reference>
<reference evidence="2" key="1">
    <citation type="submission" date="2023-02" db="EMBL/GenBank/DDBJ databases">
        <title>Genome of toxic invasive species Heracleum sosnowskyi carries increased number of genes despite the absence of recent whole-genome duplications.</title>
        <authorList>
            <person name="Schelkunov M."/>
            <person name="Shtratnikova V."/>
            <person name="Makarenko M."/>
            <person name="Klepikova A."/>
            <person name="Omelchenko D."/>
            <person name="Novikova G."/>
            <person name="Obukhova E."/>
            <person name="Bogdanov V."/>
            <person name="Penin A."/>
            <person name="Logacheva M."/>
        </authorList>
    </citation>
    <scope>NUCLEOTIDE SEQUENCE</scope>
    <source>
        <strain evidence="2">Hsosn_3</strain>
        <tissue evidence="2">Leaf</tissue>
    </source>
</reference>
<feature type="compositionally biased region" description="Basic and acidic residues" evidence="1">
    <location>
        <begin position="36"/>
        <end position="46"/>
    </location>
</feature>
<dbReference type="Proteomes" id="UP001237642">
    <property type="component" value="Unassembled WGS sequence"/>
</dbReference>
<evidence type="ECO:0000313" key="2">
    <source>
        <dbReference type="EMBL" id="KAK1370156.1"/>
    </source>
</evidence>
<proteinExistence type="predicted"/>
<feature type="region of interest" description="Disordered" evidence="1">
    <location>
        <begin position="1"/>
        <end position="109"/>
    </location>
</feature>
<sequence length="140" mass="15376">MAKKGSSSSRRGSQTPEKNVVVEKDKSYSTIQKPVGEGKAENRKSFGSEIDEIFSGKKRKKPETGEKVSENKAVISVTKKKKKSPKKKPTKDIKGPLDMPAGQRKRTKDGLVVYTEEELGFGKSDAGGTRLCPFDCDCCF</sequence>
<feature type="compositionally biased region" description="Low complexity" evidence="1">
    <location>
        <begin position="1"/>
        <end position="13"/>
    </location>
</feature>
<dbReference type="Pfam" id="PF08576">
    <property type="entry name" value="DUF1764"/>
    <property type="match status" value="1"/>
</dbReference>
<comment type="caution">
    <text evidence="2">The sequence shown here is derived from an EMBL/GenBank/DDBJ whole genome shotgun (WGS) entry which is preliminary data.</text>
</comment>
<feature type="compositionally biased region" description="Basic residues" evidence="1">
    <location>
        <begin position="78"/>
        <end position="89"/>
    </location>
</feature>
<organism evidence="2 3">
    <name type="scientific">Heracleum sosnowskyi</name>
    <dbReference type="NCBI Taxonomy" id="360622"/>
    <lineage>
        <taxon>Eukaryota</taxon>
        <taxon>Viridiplantae</taxon>
        <taxon>Streptophyta</taxon>
        <taxon>Embryophyta</taxon>
        <taxon>Tracheophyta</taxon>
        <taxon>Spermatophyta</taxon>
        <taxon>Magnoliopsida</taxon>
        <taxon>eudicotyledons</taxon>
        <taxon>Gunneridae</taxon>
        <taxon>Pentapetalae</taxon>
        <taxon>asterids</taxon>
        <taxon>campanulids</taxon>
        <taxon>Apiales</taxon>
        <taxon>Apiaceae</taxon>
        <taxon>Apioideae</taxon>
        <taxon>apioid superclade</taxon>
        <taxon>Tordylieae</taxon>
        <taxon>Tordyliinae</taxon>
        <taxon>Heracleum</taxon>
    </lineage>
</organism>
<name>A0AAD8ME16_9APIA</name>
<evidence type="ECO:0000256" key="1">
    <source>
        <dbReference type="SAM" id="MobiDB-lite"/>
    </source>
</evidence>
<gene>
    <name evidence="2" type="ORF">POM88_036248</name>
</gene>